<dbReference type="InterPro" id="IPR019775">
    <property type="entry name" value="WD40_repeat_CS"/>
</dbReference>
<dbReference type="SUPFAM" id="SSF50978">
    <property type="entry name" value="WD40 repeat-like"/>
    <property type="match status" value="1"/>
</dbReference>
<dbReference type="SMART" id="SM00320">
    <property type="entry name" value="WD40"/>
    <property type="match status" value="7"/>
</dbReference>
<comment type="caution">
    <text evidence="7">The sequence shown here is derived from an EMBL/GenBank/DDBJ whole genome shotgun (WGS) entry which is preliminary data.</text>
</comment>
<dbReference type="InterPro" id="IPR020472">
    <property type="entry name" value="WD40_PAC1"/>
</dbReference>
<feature type="domain" description="NLE" evidence="6">
    <location>
        <begin position="5"/>
        <end position="73"/>
    </location>
</feature>
<keyword evidence="3" id="KW-0677">Repeat</keyword>
<gene>
    <name evidence="7" type="ORF">LOD99_4291</name>
</gene>
<dbReference type="PROSITE" id="PS00678">
    <property type="entry name" value="WD_REPEATS_1"/>
    <property type="match status" value="2"/>
</dbReference>
<dbReference type="GO" id="GO:0005730">
    <property type="term" value="C:nucleolus"/>
    <property type="evidence" value="ECO:0007669"/>
    <property type="project" value="UniProtKB-SubCell"/>
</dbReference>
<dbReference type="InterPro" id="IPR012972">
    <property type="entry name" value="NLE"/>
</dbReference>
<evidence type="ECO:0000256" key="4">
    <source>
        <dbReference type="ARBA" id="ARBA00023242"/>
    </source>
</evidence>
<protein>
    <recommendedName>
        <fullName evidence="6">NLE domain-containing protein</fullName>
    </recommendedName>
</protein>
<dbReference type="AlphaFoldDB" id="A0AAV7JVZ4"/>
<feature type="repeat" description="WD" evidence="5">
    <location>
        <begin position="324"/>
        <end position="366"/>
    </location>
</feature>
<organism evidence="7 8">
    <name type="scientific">Oopsacas minuta</name>
    <dbReference type="NCBI Taxonomy" id="111878"/>
    <lineage>
        <taxon>Eukaryota</taxon>
        <taxon>Metazoa</taxon>
        <taxon>Porifera</taxon>
        <taxon>Hexactinellida</taxon>
        <taxon>Hexasterophora</taxon>
        <taxon>Lyssacinosida</taxon>
        <taxon>Leucopsacidae</taxon>
        <taxon>Oopsacas</taxon>
    </lineage>
</organism>
<evidence type="ECO:0000256" key="3">
    <source>
        <dbReference type="ARBA" id="ARBA00022737"/>
    </source>
</evidence>
<name>A0AAV7JVZ4_9METZ</name>
<dbReference type="Gene3D" id="2.130.10.10">
    <property type="entry name" value="YVTN repeat-like/Quinoprotein amine dehydrogenase"/>
    <property type="match status" value="3"/>
</dbReference>
<feature type="repeat" description="WD" evidence="5">
    <location>
        <begin position="140"/>
        <end position="171"/>
    </location>
</feature>
<dbReference type="PANTHER" id="PTHR19855:SF11">
    <property type="entry name" value="RIBOSOME BIOGENESIS PROTEIN WDR12"/>
    <property type="match status" value="1"/>
</dbReference>
<dbReference type="PRINTS" id="PR00320">
    <property type="entry name" value="GPROTEINBRPT"/>
</dbReference>
<keyword evidence="4" id="KW-0539">Nucleus</keyword>
<dbReference type="PANTHER" id="PTHR19855">
    <property type="entry name" value="WD40 REPEAT PROTEIN 12, 37"/>
    <property type="match status" value="1"/>
</dbReference>
<evidence type="ECO:0000313" key="8">
    <source>
        <dbReference type="Proteomes" id="UP001165289"/>
    </source>
</evidence>
<dbReference type="InterPro" id="IPR001680">
    <property type="entry name" value="WD40_rpt"/>
</dbReference>
<dbReference type="EMBL" id="JAKMXF010000297">
    <property type="protein sequence ID" value="KAI6652905.1"/>
    <property type="molecule type" value="Genomic_DNA"/>
</dbReference>
<feature type="repeat" description="WD" evidence="5">
    <location>
        <begin position="297"/>
        <end position="320"/>
    </location>
</feature>
<dbReference type="PROSITE" id="PS50082">
    <property type="entry name" value="WD_REPEATS_2"/>
    <property type="match status" value="6"/>
</dbReference>
<feature type="repeat" description="WD" evidence="5">
    <location>
        <begin position="100"/>
        <end position="139"/>
    </location>
</feature>
<feature type="repeat" description="WD" evidence="5">
    <location>
        <begin position="187"/>
        <end position="217"/>
    </location>
</feature>
<evidence type="ECO:0000313" key="7">
    <source>
        <dbReference type="EMBL" id="KAI6652905.1"/>
    </source>
</evidence>
<feature type="repeat" description="WD" evidence="5">
    <location>
        <begin position="238"/>
        <end position="279"/>
    </location>
</feature>
<dbReference type="Pfam" id="PF00400">
    <property type="entry name" value="WD40"/>
    <property type="match status" value="6"/>
</dbReference>
<evidence type="ECO:0000256" key="2">
    <source>
        <dbReference type="ARBA" id="ARBA00022574"/>
    </source>
</evidence>
<keyword evidence="8" id="KW-1185">Reference proteome</keyword>
<dbReference type="InterPro" id="IPR015943">
    <property type="entry name" value="WD40/YVTN_repeat-like_dom_sf"/>
</dbReference>
<dbReference type="InterPro" id="IPR036322">
    <property type="entry name" value="WD40_repeat_dom_sf"/>
</dbReference>
<dbReference type="Proteomes" id="UP001165289">
    <property type="component" value="Unassembled WGS sequence"/>
</dbReference>
<keyword evidence="2 5" id="KW-0853">WD repeat</keyword>
<dbReference type="PROSITE" id="PS50294">
    <property type="entry name" value="WD_REPEATS_REGION"/>
    <property type="match status" value="2"/>
</dbReference>
<sequence>MSKQIHILLKSKDSKYPITPTNLSLSLSTSWTELNQTLLALLNELGAEIPSLTPEFDFLINEQLLTSSLQDFIATNTISTEQLIVIEYVDRRPPPSQPHILPHPDWVSSLTLVGNQVLTGSYDGSVRRWNMYSYSLVSEYKCHDEPITSVVTINDNLVVTGSSDESVCVWQGLLSDEPERCLFKGFHSQPITCLASNATQLCSGSWDRTVKVWSLTTLFDNSNLDTLQSQTLSPISTLEGHTDVVSDCICSRDTNKLISCSWDQNVLFWDITTKQNVRAMYSSKSLLSISENVHTGLIATGGSDNAIRIWNTDTDEATVIKMILKGHTGWVSSISWSHKSEHHLISGSYDGSTKHWDIRNNKSPLYTVGAHKKKLLCMDWRDGEVVISGGEDCQLIVSHF</sequence>
<evidence type="ECO:0000256" key="1">
    <source>
        <dbReference type="ARBA" id="ARBA00004604"/>
    </source>
</evidence>
<dbReference type="CDD" id="cd00200">
    <property type="entry name" value="WD40"/>
    <property type="match status" value="1"/>
</dbReference>
<reference evidence="7 8" key="1">
    <citation type="journal article" date="2023" name="BMC Biol.">
        <title>The compact genome of the sponge Oopsacas minuta (Hexactinellida) is lacking key metazoan core genes.</title>
        <authorList>
            <person name="Santini S."/>
            <person name="Schenkelaars Q."/>
            <person name="Jourda C."/>
            <person name="Duchesne M."/>
            <person name="Belahbib H."/>
            <person name="Rocher C."/>
            <person name="Selva M."/>
            <person name="Riesgo A."/>
            <person name="Vervoort M."/>
            <person name="Leys S.P."/>
            <person name="Kodjabachian L."/>
            <person name="Le Bivic A."/>
            <person name="Borchiellini C."/>
            <person name="Claverie J.M."/>
            <person name="Renard E."/>
        </authorList>
    </citation>
    <scope>NUCLEOTIDE SEQUENCE [LARGE SCALE GENOMIC DNA]</scope>
    <source>
        <strain evidence="7">SPO-2</strain>
    </source>
</reference>
<comment type="subcellular location">
    <subcellularLocation>
        <location evidence="1">Nucleus</location>
        <location evidence="1">Nucleolus</location>
    </subcellularLocation>
</comment>
<evidence type="ECO:0000256" key="5">
    <source>
        <dbReference type="PROSITE-ProRule" id="PRU00221"/>
    </source>
</evidence>
<dbReference type="Pfam" id="PF08154">
    <property type="entry name" value="NLE"/>
    <property type="match status" value="1"/>
</dbReference>
<proteinExistence type="predicted"/>
<accession>A0AAV7JVZ4</accession>
<evidence type="ECO:0000259" key="6">
    <source>
        <dbReference type="Pfam" id="PF08154"/>
    </source>
</evidence>